<reference evidence="2" key="1">
    <citation type="submission" date="2020-02" db="EMBL/GenBank/DDBJ databases">
        <authorList>
            <person name="Palmer J.M."/>
        </authorList>
    </citation>
    <scope>NUCLEOTIDE SEQUENCE</scope>
    <source>
        <strain evidence="2">EPUS1.4</strain>
        <tissue evidence="2">Thallus</tissue>
    </source>
</reference>
<accession>A0A8H7AE89</accession>
<keyword evidence="3" id="KW-1185">Reference proteome</keyword>
<gene>
    <name evidence="2" type="ORF">GJ744_011709</name>
</gene>
<dbReference type="OrthoDB" id="539213at2759"/>
<evidence type="ECO:0000313" key="3">
    <source>
        <dbReference type="Proteomes" id="UP000606974"/>
    </source>
</evidence>
<evidence type="ECO:0000259" key="1">
    <source>
        <dbReference type="Pfam" id="PF14420"/>
    </source>
</evidence>
<dbReference type="AlphaFoldDB" id="A0A8H7AE89"/>
<comment type="caution">
    <text evidence="2">The sequence shown here is derived from an EMBL/GenBank/DDBJ whole genome shotgun (WGS) entry which is preliminary data.</text>
</comment>
<dbReference type="Pfam" id="PF14420">
    <property type="entry name" value="Clr5"/>
    <property type="match status" value="1"/>
</dbReference>
<dbReference type="EMBL" id="JAACFV010000086">
    <property type="protein sequence ID" value="KAF7506459.1"/>
    <property type="molecule type" value="Genomic_DNA"/>
</dbReference>
<feature type="domain" description="Clr5" evidence="1">
    <location>
        <begin position="89"/>
        <end position="131"/>
    </location>
</feature>
<protein>
    <recommendedName>
        <fullName evidence="1">Clr5 domain-containing protein</fullName>
    </recommendedName>
</protein>
<proteinExistence type="predicted"/>
<sequence length="138" mass="15983">MALSSQGDFRAKTVPMHKESLQFASQNLYGARQPLMFKHHNRNLDTRETLMQPFPECNCDSTLRINIRFVPRFDTVAAASNQADTFHAAAEWETWRPLITQLYFIEDKTLQMVQKILADDYGLYATERMFSDESRNGS</sequence>
<name>A0A8H7AE89_9EURO</name>
<organism evidence="2 3">
    <name type="scientific">Endocarpon pusillum</name>
    <dbReference type="NCBI Taxonomy" id="364733"/>
    <lineage>
        <taxon>Eukaryota</taxon>
        <taxon>Fungi</taxon>
        <taxon>Dikarya</taxon>
        <taxon>Ascomycota</taxon>
        <taxon>Pezizomycotina</taxon>
        <taxon>Eurotiomycetes</taxon>
        <taxon>Chaetothyriomycetidae</taxon>
        <taxon>Verrucariales</taxon>
        <taxon>Verrucariaceae</taxon>
        <taxon>Endocarpon</taxon>
    </lineage>
</organism>
<dbReference type="InterPro" id="IPR025676">
    <property type="entry name" value="Clr5_dom"/>
</dbReference>
<evidence type="ECO:0000313" key="2">
    <source>
        <dbReference type="EMBL" id="KAF7506459.1"/>
    </source>
</evidence>
<dbReference type="Proteomes" id="UP000606974">
    <property type="component" value="Unassembled WGS sequence"/>
</dbReference>